<keyword evidence="3" id="KW-1185">Reference proteome</keyword>
<dbReference type="AlphaFoldDB" id="A0A016S9E4"/>
<reference evidence="3" key="1">
    <citation type="journal article" date="2015" name="Nat. Genet.">
        <title>The genome and transcriptome of the zoonotic hookworm Ancylostoma ceylanicum identify infection-specific gene families.</title>
        <authorList>
            <person name="Schwarz E.M."/>
            <person name="Hu Y."/>
            <person name="Antoshechkin I."/>
            <person name="Miller M.M."/>
            <person name="Sternberg P.W."/>
            <person name="Aroian R.V."/>
        </authorList>
    </citation>
    <scope>NUCLEOTIDE SEQUENCE</scope>
    <source>
        <strain evidence="3">HY135</strain>
    </source>
</reference>
<name>A0A016S9E4_9BILA</name>
<accession>A0A016S9E4</accession>
<comment type="caution">
    <text evidence="2">The sequence shown here is derived from an EMBL/GenBank/DDBJ whole genome shotgun (WGS) entry which is preliminary data.</text>
</comment>
<dbReference type="Pfam" id="PF22964">
    <property type="entry name" value="ZER1-like_2nd"/>
    <property type="match status" value="1"/>
</dbReference>
<dbReference type="EMBL" id="JARK01001601">
    <property type="protein sequence ID" value="EYB87293.1"/>
    <property type="molecule type" value="Genomic_DNA"/>
</dbReference>
<protein>
    <recommendedName>
        <fullName evidence="1">Protein zer-1 homolog-like C-terminal domain-containing protein</fullName>
    </recommendedName>
</protein>
<dbReference type="OrthoDB" id="5783533at2759"/>
<proteinExistence type="predicted"/>
<dbReference type="STRING" id="53326.A0A016S9E4"/>
<feature type="domain" description="Protein zer-1 homolog-like C-terminal" evidence="1">
    <location>
        <begin position="12"/>
        <end position="109"/>
    </location>
</feature>
<evidence type="ECO:0000313" key="3">
    <source>
        <dbReference type="Proteomes" id="UP000024635"/>
    </source>
</evidence>
<organism evidence="2 3">
    <name type="scientific">Ancylostoma ceylanicum</name>
    <dbReference type="NCBI Taxonomy" id="53326"/>
    <lineage>
        <taxon>Eukaryota</taxon>
        <taxon>Metazoa</taxon>
        <taxon>Ecdysozoa</taxon>
        <taxon>Nematoda</taxon>
        <taxon>Chromadorea</taxon>
        <taxon>Rhabditida</taxon>
        <taxon>Rhabditina</taxon>
        <taxon>Rhabditomorpha</taxon>
        <taxon>Strongyloidea</taxon>
        <taxon>Ancylostomatidae</taxon>
        <taxon>Ancylostomatinae</taxon>
        <taxon>Ancylostoma</taxon>
    </lineage>
</organism>
<evidence type="ECO:0000259" key="1">
    <source>
        <dbReference type="Pfam" id="PF22964"/>
    </source>
</evidence>
<dbReference type="InterPro" id="IPR055142">
    <property type="entry name" value="ZER1-like_C"/>
</dbReference>
<evidence type="ECO:0000313" key="2">
    <source>
        <dbReference type="EMBL" id="EYB87293.1"/>
    </source>
</evidence>
<sequence>MVVKNSCVAQLQRVRKARQQNTSDQRGQIVLFRSKSFEPFVRILNETNLVGAQMWCLWGVNHVLSHSDANSVSMGYMTMLMESDLLAHCIRLSKDSSVDEGVRELAIRIETNWLERTIHGMRVNAALTDQVESPSIPQMCA</sequence>
<dbReference type="Proteomes" id="UP000024635">
    <property type="component" value="Unassembled WGS sequence"/>
</dbReference>
<gene>
    <name evidence="2" type="primary">Acey_s0265.g642</name>
    <name evidence="2" type="ORF">Y032_0265g642</name>
</gene>